<dbReference type="InterPro" id="IPR036968">
    <property type="entry name" value="Enolpyruvate_Tfrase_sf"/>
</dbReference>
<evidence type="ECO:0000256" key="10">
    <source>
        <dbReference type="ARBA" id="ARBA00023317"/>
    </source>
</evidence>
<evidence type="ECO:0000256" key="3">
    <source>
        <dbReference type="ARBA" id="ARBA00022490"/>
    </source>
</evidence>
<evidence type="ECO:0000256" key="13">
    <source>
        <dbReference type="HAMAP-Rule" id="MF_00111"/>
    </source>
</evidence>
<evidence type="ECO:0000256" key="7">
    <source>
        <dbReference type="ARBA" id="ARBA00022984"/>
    </source>
</evidence>
<keyword evidence="10 13" id="KW-0670">Pyruvate</keyword>
<dbReference type="PANTHER" id="PTHR43783:SF1">
    <property type="entry name" value="UDP-N-ACETYLGLUCOSAMINE 1-CARBOXYVINYLTRANSFERASE"/>
    <property type="match status" value="1"/>
</dbReference>
<dbReference type="Pfam" id="PF00275">
    <property type="entry name" value="EPSP_synthase"/>
    <property type="match status" value="1"/>
</dbReference>
<dbReference type="EMBL" id="QYUL01000001">
    <property type="protein sequence ID" value="RJF84205.1"/>
    <property type="molecule type" value="Genomic_DNA"/>
</dbReference>
<organism evidence="15 16">
    <name type="scientific">Azospirillum cavernae</name>
    <dbReference type="NCBI Taxonomy" id="2320860"/>
    <lineage>
        <taxon>Bacteria</taxon>
        <taxon>Pseudomonadati</taxon>
        <taxon>Pseudomonadota</taxon>
        <taxon>Alphaproteobacteria</taxon>
        <taxon>Rhodospirillales</taxon>
        <taxon>Azospirillaceae</taxon>
        <taxon>Azospirillum</taxon>
    </lineage>
</organism>
<accession>A0A418W2D5</accession>
<feature type="binding site" evidence="13">
    <location>
        <begin position="128"/>
        <end position="132"/>
    </location>
    <ligand>
        <name>UDP-N-acetyl-alpha-D-glucosamine</name>
        <dbReference type="ChEBI" id="CHEBI:57705"/>
    </ligand>
</feature>
<dbReference type="InterPro" id="IPR050068">
    <property type="entry name" value="MurA_subfamily"/>
</dbReference>
<dbReference type="GO" id="GO:0019277">
    <property type="term" value="P:UDP-N-acetylgalactosamine biosynthetic process"/>
    <property type="evidence" value="ECO:0007669"/>
    <property type="project" value="InterPro"/>
</dbReference>
<evidence type="ECO:0000256" key="9">
    <source>
        <dbReference type="ARBA" id="ARBA00023316"/>
    </source>
</evidence>
<evidence type="ECO:0000256" key="1">
    <source>
        <dbReference type="ARBA" id="ARBA00004496"/>
    </source>
</evidence>
<dbReference type="PANTHER" id="PTHR43783">
    <property type="entry name" value="UDP-N-ACETYLGLUCOSAMINE 1-CARBOXYVINYLTRANSFERASE"/>
    <property type="match status" value="1"/>
</dbReference>
<evidence type="ECO:0000313" key="16">
    <source>
        <dbReference type="Proteomes" id="UP000283458"/>
    </source>
</evidence>
<dbReference type="NCBIfam" id="NF006873">
    <property type="entry name" value="PRK09369.1"/>
    <property type="match status" value="1"/>
</dbReference>
<reference evidence="15 16" key="1">
    <citation type="submission" date="2018-09" db="EMBL/GenBank/DDBJ databases">
        <authorList>
            <person name="Zhu H."/>
        </authorList>
    </citation>
    <scope>NUCLEOTIDE SEQUENCE [LARGE SCALE GENOMIC DNA]</scope>
    <source>
        <strain evidence="15 16">K2W22B-5</strain>
    </source>
</reference>
<dbReference type="InterPro" id="IPR013792">
    <property type="entry name" value="RNA3'P_cycl/enolpyr_Trfase_a/b"/>
</dbReference>
<feature type="binding site" evidence="13">
    <location>
        <begin position="22"/>
        <end position="23"/>
    </location>
    <ligand>
        <name>phosphoenolpyruvate</name>
        <dbReference type="ChEBI" id="CHEBI:58702"/>
    </ligand>
</feature>
<dbReference type="CDD" id="cd01555">
    <property type="entry name" value="UdpNAET"/>
    <property type="match status" value="1"/>
</dbReference>
<keyword evidence="9 13" id="KW-0961">Cell wall biogenesis/degradation</keyword>
<comment type="function">
    <text evidence="13">Cell wall formation. Adds enolpyruvyl to UDP-N-acetylglucosamine.</text>
</comment>
<evidence type="ECO:0000259" key="14">
    <source>
        <dbReference type="Pfam" id="PF00275"/>
    </source>
</evidence>
<evidence type="ECO:0000256" key="11">
    <source>
        <dbReference type="ARBA" id="ARBA00038367"/>
    </source>
</evidence>
<feature type="binding site" evidence="13">
    <location>
        <begin position="169"/>
        <end position="172"/>
    </location>
    <ligand>
        <name>UDP-N-acetyl-alpha-D-glucosamine</name>
        <dbReference type="ChEBI" id="CHEBI:57705"/>
    </ligand>
</feature>
<dbReference type="UniPathway" id="UPA00219"/>
<feature type="active site" description="Proton donor" evidence="13">
    <location>
        <position position="123"/>
    </location>
</feature>
<evidence type="ECO:0000256" key="12">
    <source>
        <dbReference type="ARBA" id="ARBA00047527"/>
    </source>
</evidence>
<evidence type="ECO:0000256" key="5">
    <source>
        <dbReference type="ARBA" id="ARBA00022679"/>
    </source>
</evidence>
<dbReference type="Gene3D" id="3.65.10.10">
    <property type="entry name" value="Enolpyruvate transferase domain"/>
    <property type="match status" value="2"/>
</dbReference>
<dbReference type="GO" id="GO:0008360">
    <property type="term" value="P:regulation of cell shape"/>
    <property type="evidence" value="ECO:0007669"/>
    <property type="project" value="UniProtKB-KW"/>
</dbReference>
<evidence type="ECO:0000256" key="8">
    <source>
        <dbReference type="ARBA" id="ARBA00023306"/>
    </source>
</evidence>
<dbReference type="SUPFAM" id="SSF55205">
    <property type="entry name" value="EPT/RTPC-like"/>
    <property type="match status" value="1"/>
</dbReference>
<keyword evidence="3 13" id="KW-0963">Cytoplasm</keyword>
<dbReference type="Proteomes" id="UP000283458">
    <property type="component" value="Unassembled WGS sequence"/>
</dbReference>
<protein>
    <recommendedName>
        <fullName evidence="13">UDP-N-acetylglucosamine 1-carboxyvinyltransferase</fullName>
        <ecNumber evidence="13">2.5.1.7</ecNumber>
    </recommendedName>
    <alternativeName>
        <fullName evidence="13">Enoylpyruvate transferase</fullName>
    </alternativeName>
    <alternativeName>
        <fullName evidence="13">UDP-N-acetylglucosamine enolpyruvyl transferase</fullName>
        <shortName evidence="13">EPT</shortName>
    </alternativeName>
</protein>
<comment type="caution">
    <text evidence="15">The sequence shown here is derived from an EMBL/GenBank/DDBJ whole genome shotgun (WGS) entry which is preliminary data.</text>
</comment>
<feature type="binding site" evidence="13">
    <location>
        <position position="336"/>
    </location>
    <ligand>
        <name>UDP-N-acetyl-alpha-D-glucosamine</name>
        <dbReference type="ChEBI" id="CHEBI:57705"/>
    </ligand>
</feature>
<keyword evidence="6 13" id="KW-0133">Cell shape</keyword>
<evidence type="ECO:0000256" key="4">
    <source>
        <dbReference type="ARBA" id="ARBA00022618"/>
    </source>
</evidence>
<comment type="catalytic activity">
    <reaction evidence="12 13">
        <text>phosphoenolpyruvate + UDP-N-acetyl-alpha-D-glucosamine = UDP-N-acetyl-3-O-(1-carboxyvinyl)-alpha-D-glucosamine + phosphate</text>
        <dbReference type="Rhea" id="RHEA:18681"/>
        <dbReference type="ChEBI" id="CHEBI:43474"/>
        <dbReference type="ChEBI" id="CHEBI:57705"/>
        <dbReference type="ChEBI" id="CHEBI:58702"/>
        <dbReference type="ChEBI" id="CHEBI:68483"/>
        <dbReference type="EC" id="2.5.1.7"/>
    </reaction>
</comment>
<keyword evidence="8 13" id="KW-0131">Cell cycle</keyword>
<comment type="pathway">
    <text evidence="2 13">Cell wall biogenesis; peptidoglycan biosynthesis.</text>
</comment>
<feature type="domain" description="Enolpyruvate transferase" evidence="14">
    <location>
        <begin position="7"/>
        <end position="415"/>
    </location>
</feature>
<dbReference type="NCBIfam" id="TIGR01072">
    <property type="entry name" value="murA"/>
    <property type="match status" value="1"/>
</dbReference>
<dbReference type="GO" id="GO:0071555">
    <property type="term" value="P:cell wall organization"/>
    <property type="evidence" value="ECO:0007669"/>
    <property type="project" value="UniProtKB-KW"/>
</dbReference>
<dbReference type="GO" id="GO:0009252">
    <property type="term" value="P:peptidoglycan biosynthetic process"/>
    <property type="evidence" value="ECO:0007669"/>
    <property type="project" value="UniProtKB-UniRule"/>
</dbReference>
<dbReference type="HAMAP" id="MF_00111">
    <property type="entry name" value="MurA"/>
    <property type="match status" value="1"/>
</dbReference>
<feature type="binding site" evidence="13">
    <location>
        <position position="314"/>
    </location>
    <ligand>
        <name>UDP-N-acetyl-alpha-D-glucosamine</name>
        <dbReference type="ChEBI" id="CHEBI:57705"/>
    </ligand>
</feature>
<dbReference type="OrthoDB" id="9803760at2"/>
<evidence type="ECO:0000313" key="15">
    <source>
        <dbReference type="EMBL" id="RJF84205.1"/>
    </source>
</evidence>
<proteinExistence type="inferred from homology"/>
<keyword evidence="7 13" id="KW-0573">Peptidoglycan synthesis</keyword>
<gene>
    <name evidence="13 15" type="primary">murA</name>
    <name evidence="15" type="ORF">D3877_06380</name>
</gene>
<keyword evidence="5 13" id="KW-0808">Transferase</keyword>
<keyword evidence="16" id="KW-1185">Reference proteome</keyword>
<dbReference type="AlphaFoldDB" id="A0A418W2D5"/>
<sequence>MDKIRIRGGRPLNGSITVGGAKNAALPLMTAALLCDETLTLTNLPILADINTLCNLLLQHGVAIHMEGAGGDCAGRAVSFTARDITNTTAPYDLVRKMRASVLVLGPLLARCGEAKVSLPGGCAIGARPVDLHIKGLEAMGADIRIEGGYIVAKAPKGGLRGAEYVFPKVSVGATENLLMAATLAKGVTILVNAAREPEVSDLAECLVKMGAKITGIGSDRLVIEGVDRLHGARHMVVADRIETGTYAMAAAMTGGRLDILNTRLDLIKAAVKALAPAGVAFEEIENGIRVSRANGELHGVDVMTEPYPGFPTDLQAQMMALMCTASGAAMITETIFENRFMHAPELTRMGARITVHGSSALVRGVGRLTGAPVMATDLRASVSLILAGLAAEGETMVNRVYHLDRGYERVEEKLAACGADIERIHGGED</sequence>
<dbReference type="RefSeq" id="WP_119829849.1">
    <property type="nucleotide sequence ID" value="NZ_QYUL01000001.1"/>
</dbReference>
<dbReference type="GO" id="GO:0051301">
    <property type="term" value="P:cell division"/>
    <property type="evidence" value="ECO:0007669"/>
    <property type="project" value="UniProtKB-KW"/>
</dbReference>
<comment type="subcellular location">
    <subcellularLocation>
        <location evidence="1 13">Cytoplasm</location>
    </subcellularLocation>
</comment>
<dbReference type="GO" id="GO:0005737">
    <property type="term" value="C:cytoplasm"/>
    <property type="evidence" value="ECO:0007669"/>
    <property type="project" value="UniProtKB-SubCell"/>
</dbReference>
<dbReference type="EC" id="2.5.1.7" evidence="13"/>
<evidence type="ECO:0000256" key="6">
    <source>
        <dbReference type="ARBA" id="ARBA00022960"/>
    </source>
</evidence>
<keyword evidence="4 13" id="KW-0132">Cell division</keyword>
<dbReference type="GO" id="GO:0008760">
    <property type="term" value="F:UDP-N-acetylglucosamine 1-carboxyvinyltransferase activity"/>
    <property type="evidence" value="ECO:0007669"/>
    <property type="project" value="UniProtKB-UniRule"/>
</dbReference>
<feature type="binding site" evidence="13">
    <location>
        <position position="99"/>
    </location>
    <ligand>
        <name>UDP-N-acetyl-alpha-D-glucosamine</name>
        <dbReference type="ChEBI" id="CHEBI:57705"/>
    </ligand>
</feature>
<dbReference type="InterPro" id="IPR005750">
    <property type="entry name" value="UDP_GlcNAc_COvinyl_MurA"/>
</dbReference>
<evidence type="ECO:0000256" key="2">
    <source>
        <dbReference type="ARBA" id="ARBA00004752"/>
    </source>
</evidence>
<feature type="modified residue" description="2-(S-cysteinyl)pyruvic acid O-phosphothioketal" evidence="13">
    <location>
        <position position="123"/>
    </location>
</feature>
<comment type="similarity">
    <text evidence="11 13">Belongs to the EPSP synthase family. MurA subfamily.</text>
</comment>
<dbReference type="InterPro" id="IPR001986">
    <property type="entry name" value="Enolpyruvate_Tfrase_dom"/>
</dbReference>
<dbReference type="FunFam" id="3.65.10.10:FF:000001">
    <property type="entry name" value="UDP-N-acetylglucosamine 1-carboxyvinyltransferase"/>
    <property type="match status" value="1"/>
</dbReference>
<name>A0A418W2D5_9PROT</name>